<dbReference type="InterPro" id="IPR018733">
    <property type="entry name" value="DUF2274"/>
</dbReference>
<dbReference type="RefSeq" id="WP_088471868.1">
    <property type="nucleotide sequence ID" value="NZ_NISJ01000002.1"/>
</dbReference>
<dbReference type="AlphaFoldDB" id="A0A246K452"/>
<evidence type="ECO:0000313" key="1">
    <source>
        <dbReference type="EMBL" id="OWR00375.1"/>
    </source>
</evidence>
<dbReference type="EMBL" id="NISJ01000002">
    <property type="protein sequence ID" value="OWR00375.1"/>
    <property type="molecule type" value="Genomic_DNA"/>
</dbReference>
<reference evidence="1 2" key="1">
    <citation type="journal article" date="2002" name="Int. J. Syst. Evol. Microbiol.">
        <title>Sphingopyxis witflariensis sp. nov., isolated from activated sludge.</title>
        <authorList>
            <person name="Kampfer P."/>
            <person name="Witzenberger R."/>
            <person name="Denner E.B."/>
            <person name="Busse H.J."/>
            <person name="Neef A."/>
        </authorList>
    </citation>
    <scope>NUCLEOTIDE SEQUENCE [LARGE SCALE GENOMIC DNA]</scope>
    <source>
        <strain evidence="1 2">DSM 14551</strain>
    </source>
</reference>
<sequence length="73" mass="8302">MTKLRLGTIPEDKPAKLTLEIPGEMMRELQDYAEVHARLTGLAAPLPVERIVPAMIGRFIAGDREFSKQRRRD</sequence>
<accession>A0A246K452</accession>
<gene>
    <name evidence="1" type="ORF">CDQ91_06415</name>
</gene>
<evidence type="ECO:0000313" key="2">
    <source>
        <dbReference type="Proteomes" id="UP000197097"/>
    </source>
</evidence>
<dbReference type="OrthoDB" id="9803810at2"/>
<dbReference type="Pfam" id="PF10038">
    <property type="entry name" value="DUF2274"/>
    <property type="match status" value="1"/>
</dbReference>
<evidence type="ECO:0008006" key="3">
    <source>
        <dbReference type="Google" id="ProtNLM"/>
    </source>
</evidence>
<name>A0A246K452_9SPHN</name>
<organism evidence="1 2">
    <name type="scientific">Sphingopyxis witflariensis</name>
    <dbReference type="NCBI Taxonomy" id="173675"/>
    <lineage>
        <taxon>Bacteria</taxon>
        <taxon>Pseudomonadati</taxon>
        <taxon>Pseudomonadota</taxon>
        <taxon>Alphaproteobacteria</taxon>
        <taxon>Sphingomonadales</taxon>
        <taxon>Sphingomonadaceae</taxon>
        <taxon>Sphingopyxis</taxon>
    </lineage>
</organism>
<keyword evidence="2" id="KW-1185">Reference proteome</keyword>
<proteinExistence type="predicted"/>
<comment type="caution">
    <text evidence="1">The sequence shown here is derived from an EMBL/GenBank/DDBJ whole genome shotgun (WGS) entry which is preliminary data.</text>
</comment>
<protein>
    <recommendedName>
        <fullName evidence="3">DUF2274 domain-containing protein</fullName>
    </recommendedName>
</protein>
<dbReference type="Proteomes" id="UP000197097">
    <property type="component" value="Unassembled WGS sequence"/>
</dbReference>